<dbReference type="Proteomes" id="UP001218218">
    <property type="component" value="Unassembled WGS sequence"/>
</dbReference>
<protein>
    <submittedName>
        <fullName evidence="1">Uncharacterized protein</fullName>
    </submittedName>
</protein>
<accession>A0AAD6ZKD2</accession>
<dbReference type="AlphaFoldDB" id="A0AAD6ZKD2"/>
<evidence type="ECO:0000313" key="2">
    <source>
        <dbReference type="Proteomes" id="UP001218218"/>
    </source>
</evidence>
<gene>
    <name evidence="1" type="ORF">DFH08DRAFT_816296</name>
</gene>
<evidence type="ECO:0000313" key="1">
    <source>
        <dbReference type="EMBL" id="KAJ7327447.1"/>
    </source>
</evidence>
<dbReference type="EMBL" id="JARIHO010000041">
    <property type="protein sequence ID" value="KAJ7327447.1"/>
    <property type="molecule type" value="Genomic_DNA"/>
</dbReference>
<organism evidence="1 2">
    <name type="scientific">Mycena albidolilacea</name>
    <dbReference type="NCBI Taxonomy" id="1033008"/>
    <lineage>
        <taxon>Eukaryota</taxon>
        <taxon>Fungi</taxon>
        <taxon>Dikarya</taxon>
        <taxon>Basidiomycota</taxon>
        <taxon>Agaricomycotina</taxon>
        <taxon>Agaricomycetes</taxon>
        <taxon>Agaricomycetidae</taxon>
        <taxon>Agaricales</taxon>
        <taxon>Marasmiineae</taxon>
        <taxon>Mycenaceae</taxon>
        <taxon>Mycena</taxon>
    </lineage>
</organism>
<proteinExistence type="predicted"/>
<keyword evidence="2" id="KW-1185">Reference proteome</keyword>
<name>A0AAD6ZKD2_9AGAR</name>
<sequence length="174" mass="19202">MTSTAPTCPARNHQVSSCIANNNNSVGLSAASQNLLSAKPIIDLVKKIAKLMLFPRVNSWETAKILFDLAQGKLARIPDELDYLCGCDREPTKPAGKIADPRPSFTKDAGYKKKMDVFFAAFTTTTTQKKFKLKSTNKTDDSEDDFDDVVEIDLLDPPAMKDTISQLPFSLSPW</sequence>
<comment type="caution">
    <text evidence="1">The sequence shown here is derived from an EMBL/GenBank/DDBJ whole genome shotgun (WGS) entry which is preliminary data.</text>
</comment>
<reference evidence="1" key="1">
    <citation type="submission" date="2023-03" db="EMBL/GenBank/DDBJ databases">
        <title>Massive genome expansion in bonnet fungi (Mycena s.s.) driven by repeated elements and novel gene families across ecological guilds.</title>
        <authorList>
            <consortium name="Lawrence Berkeley National Laboratory"/>
            <person name="Harder C.B."/>
            <person name="Miyauchi S."/>
            <person name="Viragh M."/>
            <person name="Kuo A."/>
            <person name="Thoen E."/>
            <person name="Andreopoulos B."/>
            <person name="Lu D."/>
            <person name="Skrede I."/>
            <person name="Drula E."/>
            <person name="Henrissat B."/>
            <person name="Morin E."/>
            <person name="Kohler A."/>
            <person name="Barry K."/>
            <person name="LaButti K."/>
            <person name="Morin E."/>
            <person name="Salamov A."/>
            <person name="Lipzen A."/>
            <person name="Mereny Z."/>
            <person name="Hegedus B."/>
            <person name="Baldrian P."/>
            <person name="Stursova M."/>
            <person name="Weitz H."/>
            <person name="Taylor A."/>
            <person name="Grigoriev I.V."/>
            <person name="Nagy L.G."/>
            <person name="Martin F."/>
            <person name="Kauserud H."/>
        </authorList>
    </citation>
    <scope>NUCLEOTIDE SEQUENCE</scope>
    <source>
        <strain evidence="1">CBHHK002</strain>
    </source>
</reference>